<keyword evidence="1" id="KW-0472">Membrane</keyword>
<reference evidence="2 3" key="1">
    <citation type="submission" date="2019-02" db="EMBL/GenBank/DDBJ databases">
        <title>Deep-cultivation of Planctomycetes and their phenomic and genomic characterization uncovers novel biology.</title>
        <authorList>
            <person name="Wiegand S."/>
            <person name="Jogler M."/>
            <person name="Boedeker C."/>
            <person name="Pinto D."/>
            <person name="Vollmers J."/>
            <person name="Rivas-Marin E."/>
            <person name="Kohn T."/>
            <person name="Peeters S.H."/>
            <person name="Heuer A."/>
            <person name="Rast P."/>
            <person name="Oberbeckmann S."/>
            <person name="Bunk B."/>
            <person name="Jeske O."/>
            <person name="Meyerdierks A."/>
            <person name="Storesund J.E."/>
            <person name="Kallscheuer N."/>
            <person name="Luecker S."/>
            <person name="Lage O.M."/>
            <person name="Pohl T."/>
            <person name="Merkel B.J."/>
            <person name="Hornburger P."/>
            <person name="Mueller R.-W."/>
            <person name="Bruemmer F."/>
            <person name="Labrenz M."/>
            <person name="Spormann A.M."/>
            <person name="Op den Camp H."/>
            <person name="Overmann J."/>
            <person name="Amann R."/>
            <person name="Jetten M.S.M."/>
            <person name="Mascher T."/>
            <person name="Medema M.H."/>
            <person name="Devos D.P."/>
            <person name="Kaster A.-K."/>
            <person name="Ovreas L."/>
            <person name="Rohde M."/>
            <person name="Galperin M.Y."/>
            <person name="Jogler C."/>
        </authorList>
    </citation>
    <scope>NUCLEOTIDE SEQUENCE [LARGE SCALE GENOMIC DNA]</scope>
    <source>
        <strain evidence="2 3">Pan181</strain>
    </source>
</reference>
<keyword evidence="3" id="KW-1185">Reference proteome</keyword>
<sequence>MDYEHTQHSPLHWLLLVPAGAMLLSAAWATESPAVVAVLLGSGLITGVLGFSFGRLTVRDEGSRLAIEFGPLPLFRKTVEYHEITDVCVARSSWIDGWGIHWMPGRGTTYNLWGFDCVELQLGNQQLRVGTDEAENLAEFLRQRLKPR</sequence>
<protein>
    <recommendedName>
        <fullName evidence="4">Bacterial Pleckstrin homology domain-containing protein</fullName>
    </recommendedName>
</protein>
<evidence type="ECO:0000256" key="1">
    <source>
        <dbReference type="SAM" id="Phobius"/>
    </source>
</evidence>
<dbReference type="OrthoDB" id="285368at2"/>
<organism evidence="2 3">
    <name type="scientific">Aeoliella mucimassa</name>
    <dbReference type="NCBI Taxonomy" id="2527972"/>
    <lineage>
        <taxon>Bacteria</taxon>
        <taxon>Pseudomonadati</taxon>
        <taxon>Planctomycetota</taxon>
        <taxon>Planctomycetia</taxon>
        <taxon>Pirellulales</taxon>
        <taxon>Lacipirellulaceae</taxon>
        <taxon>Aeoliella</taxon>
    </lineage>
</organism>
<proteinExistence type="predicted"/>
<keyword evidence="1" id="KW-1133">Transmembrane helix</keyword>
<dbReference type="AlphaFoldDB" id="A0A518AQS3"/>
<gene>
    <name evidence="2" type="ORF">Pan181_32670</name>
</gene>
<keyword evidence="1" id="KW-0812">Transmembrane</keyword>
<feature type="transmembrane region" description="Helical" evidence="1">
    <location>
        <begin position="12"/>
        <end position="29"/>
    </location>
</feature>
<accession>A0A518AQS3</accession>
<name>A0A518AQS3_9BACT</name>
<evidence type="ECO:0000313" key="3">
    <source>
        <dbReference type="Proteomes" id="UP000315750"/>
    </source>
</evidence>
<dbReference type="Proteomes" id="UP000315750">
    <property type="component" value="Chromosome"/>
</dbReference>
<dbReference type="KEGG" id="amuc:Pan181_32670"/>
<feature type="transmembrane region" description="Helical" evidence="1">
    <location>
        <begin position="35"/>
        <end position="54"/>
    </location>
</feature>
<evidence type="ECO:0008006" key="4">
    <source>
        <dbReference type="Google" id="ProtNLM"/>
    </source>
</evidence>
<evidence type="ECO:0000313" key="2">
    <source>
        <dbReference type="EMBL" id="QDU57053.1"/>
    </source>
</evidence>
<dbReference type="EMBL" id="CP036278">
    <property type="protein sequence ID" value="QDU57053.1"/>
    <property type="molecule type" value="Genomic_DNA"/>
</dbReference>